<evidence type="ECO:0000313" key="1">
    <source>
        <dbReference type="EMBL" id="SUN50420.1"/>
    </source>
</evidence>
<organism evidence="1 2">
    <name type="scientific">Streptococcus dysgalactiae subsp. dysgalactiae</name>
    <dbReference type="NCBI Taxonomy" id="99822"/>
    <lineage>
        <taxon>Bacteria</taxon>
        <taxon>Bacillati</taxon>
        <taxon>Bacillota</taxon>
        <taxon>Bacilli</taxon>
        <taxon>Lactobacillales</taxon>
        <taxon>Streptococcaceae</taxon>
        <taxon>Streptococcus</taxon>
    </lineage>
</organism>
<proteinExistence type="predicted"/>
<reference evidence="1 2" key="1">
    <citation type="submission" date="2018-06" db="EMBL/GenBank/DDBJ databases">
        <authorList>
            <consortium name="Pathogen Informatics"/>
            <person name="Doyle S."/>
        </authorList>
    </citation>
    <scope>NUCLEOTIDE SEQUENCE [LARGE SCALE GENOMIC DNA]</scope>
    <source>
        <strain evidence="1 2">NCTC4670</strain>
    </source>
</reference>
<evidence type="ECO:0000313" key="2">
    <source>
        <dbReference type="Proteomes" id="UP000254797"/>
    </source>
</evidence>
<protein>
    <submittedName>
        <fullName evidence="1">6-phospho-beta-glucosidase gmuD</fullName>
        <ecNumber evidence="1">3.2.1.86</ecNumber>
    </submittedName>
</protein>
<dbReference type="InterPro" id="IPR001360">
    <property type="entry name" value="Glyco_hydro_1"/>
</dbReference>
<dbReference type="Gene3D" id="3.20.20.80">
    <property type="entry name" value="Glycosidases"/>
    <property type="match status" value="1"/>
</dbReference>
<sequence length="92" mass="10856">MDYLGLNFDHPKRVKAPDVIPVISPSWSPEWYYDPYLMPGRRMNVDKGWEIYPEAVYDIAIKMRDHYDNIPWFLSENGVGISGEDRYRDETG</sequence>
<dbReference type="GO" id="GO:0008706">
    <property type="term" value="F:6-phospho-beta-glucosidase activity"/>
    <property type="evidence" value="ECO:0007669"/>
    <property type="project" value="UniProtKB-EC"/>
</dbReference>
<dbReference type="Proteomes" id="UP000254797">
    <property type="component" value="Unassembled WGS sequence"/>
</dbReference>
<accession>A0A380JWK1</accession>
<dbReference type="InterPro" id="IPR017853">
    <property type="entry name" value="GH"/>
</dbReference>
<dbReference type="EC" id="3.2.1.86" evidence="1"/>
<dbReference type="SUPFAM" id="SSF51445">
    <property type="entry name" value="(Trans)glycosidases"/>
    <property type="match status" value="1"/>
</dbReference>
<dbReference type="AlphaFoldDB" id="A0A380JWK1"/>
<dbReference type="EMBL" id="UHFG01000004">
    <property type="protein sequence ID" value="SUN50420.1"/>
    <property type="molecule type" value="Genomic_DNA"/>
</dbReference>
<dbReference type="GO" id="GO:0005975">
    <property type="term" value="P:carbohydrate metabolic process"/>
    <property type="evidence" value="ECO:0007669"/>
    <property type="project" value="InterPro"/>
</dbReference>
<keyword evidence="1" id="KW-0378">Hydrolase</keyword>
<dbReference type="Pfam" id="PF00232">
    <property type="entry name" value="Glyco_hydro_1"/>
    <property type="match status" value="1"/>
</dbReference>
<keyword evidence="1" id="KW-0326">Glycosidase</keyword>
<gene>
    <name evidence="1" type="primary">gmuD_1</name>
    <name evidence="1" type="ORF">NCTC4670_01380</name>
</gene>
<name>A0A380JWK1_STRDY</name>